<gene>
    <name evidence="2" type="ORF">F4V91_05400</name>
</gene>
<feature type="region of interest" description="Disordered" evidence="1">
    <location>
        <begin position="1"/>
        <end position="64"/>
    </location>
</feature>
<name>A0A6A1U2Y5_NEOGA</name>
<organism evidence="2 3">
    <name type="scientific">Neorhizobium galegae</name>
    <name type="common">Rhizobium galegae</name>
    <dbReference type="NCBI Taxonomy" id="399"/>
    <lineage>
        <taxon>Bacteria</taxon>
        <taxon>Pseudomonadati</taxon>
        <taxon>Pseudomonadota</taxon>
        <taxon>Alphaproteobacteria</taxon>
        <taxon>Hyphomicrobiales</taxon>
        <taxon>Rhizobiaceae</taxon>
        <taxon>Rhizobium/Agrobacterium group</taxon>
        <taxon>Neorhizobium</taxon>
    </lineage>
</organism>
<protein>
    <recommendedName>
        <fullName evidence="4">Propionyl-coenzyme A carboxylase alpha polypeptide</fullName>
    </recommendedName>
</protein>
<dbReference type="EMBL" id="VZUL01000002">
    <property type="protein sequence ID" value="KAB1089377.1"/>
    <property type="molecule type" value="Genomic_DNA"/>
</dbReference>
<reference evidence="2 3" key="1">
    <citation type="submission" date="2019-09" db="EMBL/GenBank/DDBJ databases">
        <title>Genome sequencing of Ng87 strain.</title>
        <authorList>
            <person name="Karasev E.S."/>
            <person name="Andronov E."/>
        </authorList>
    </citation>
    <scope>NUCLEOTIDE SEQUENCE [LARGE SCALE GENOMIC DNA]</scope>
    <source>
        <strain evidence="2 3">Ng87</strain>
    </source>
</reference>
<comment type="caution">
    <text evidence="2">The sequence shown here is derived from an EMBL/GenBank/DDBJ whole genome shotgun (WGS) entry which is preliminary data.</text>
</comment>
<evidence type="ECO:0000256" key="1">
    <source>
        <dbReference type="SAM" id="MobiDB-lite"/>
    </source>
</evidence>
<proteinExistence type="predicted"/>
<evidence type="ECO:0008006" key="4">
    <source>
        <dbReference type="Google" id="ProtNLM"/>
    </source>
</evidence>
<dbReference type="AlphaFoldDB" id="A0A6A1U2Y5"/>
<sequence>MSCRSPPQGGDRQDAPFPRYARRIGKPSGSEPAQMVTRHRYYPISPLEGEMAGRPEGVPPPPMK</sequence>
<dbReference type="Proteomes" id="UP000386575">
    <property type="component" value="Unassembled WGS sequence"/>
</dbReference>
<accession>A0A6A1U2Y5</accession>
<evidence type="ECO:0000313" key="2">
    <source>
        <dbReference type="EMBL" id="KAB1089377.1"/>
    </source>
</evidence>
<evidence type="ECO:0000313" key="3">
    <source>
        <dbReference type="Proteomes" id="UP000386575"/>
    </source>
</evidence>